<dbReference type="RefSeq" id="WP_073001464.1">
    <property type="nucleotide sequence ID" value="NZ_FQUM01000004.1"/>
</dbReference>
<accession>A0A1M5AJC9</accession>
<dbReference type="EMBL" id="FQUM01000004">
    <property type="protein sequence ID" value="SHF30420.1"/>
    <property type="molecule type" value="Genomic_DNA"/>
</dbReference>
<organism evidence="1 2">
    <name type="scientific">Mariniphaga anaerophila</name>
    <dbReference type="NCBI Taxonomy" id="1484053"/>
    <lineage>
        <taxon>Bacteria</taxon>
        <taxon>Pseudomonadati</taxon>
        <taxon>Bacteroidota</taxon>
        <taxon>Bacteroidia</taxon>
        <taxon>Marinilabiliales</taxon>
        <taxon>Prolixibacteraceae</taxon>
        <taxon>Mariniphaga</taxon>
    </lineage>
</organism>
<dbReference type="Proteomes" id="UP000184164">
    <property type="component" value="Unassembled WGS sequence"/>
</dbReference>
<dbReference type="Gene3D" id="3.40.50.300">
    <property type="entry name" value="P-loop containing nucleotide triphosphate hydrolases"/>
    <property type="match status" value="1"/>
</dbReference>
<dbReference type="AlphaFoldDB" id="A0A1M5AJC9"/>
<reference evidence="1 2" key="1">
    <citation type="submission" date="2016-11" db="EMBL/GenBank/DDBJ databases">
        <authorList>
            <person name="Jaros S."/>
            <person name="Januszkiewicz K."/>
            <person name="Wedrychowicz H."/>
        </authorList>
    </citation>
    <scope>NUCLEOTIDE SEQUENCE [LARGE SCALE GENOMIC DNA]</scope>
    <source>
        <strain evidence="1 2">DSM 26910</strain>
    </source>
</reference>
<proteinExistence type="predicted"/>
<protein>
    <recommendedName>
        <fullName evidence="3">HprK-related kinase A</fullName>
    </recommendedName>
</protein>
<sequence length="379" mass="43872">MQNILFVKKKVGESYLIWFQNSNLFFYLQEPAWYVFNRIVNRHKVETIAEKFAARYSVSYDESLTFVTDIRKKAEEMNLPFSGKRYFETHKKEIIQHSFKPYSEHCYSMFNKVVKFSFETLELERFIHPMAEHLKAEHPPEAKFLFELFTHNGTIILRVNNVLKGSWTKNESEFVKGRVFVELINILHNKTEADWLMTVHASAISNGKKTILFSASPGSGKTTFAALLKANGYQIISDDFVPIEQNSFNAYPLPLAMSVKEGSVDLLKNYFPELKTAPSVDMGPKKKVRYLPVGNEIIEMTFPVNEFIFIKYDKTVDFRLEKIEPVEALKTLLDEAWIPASPKNIEVFLEKILNISYYSLTYSDNQKALNAITGLFNND</sequence>
<dbReference type="InterPro" id="IPR027417">
    <property type="entry name" value="P-loop_NTPase"/>
</dbReference>
<dbReference type="STRING" id="1484053.SAMN05444274_104356"/>
<gene>
    <name evidence="1" type="ORF">SAMN05444274_104356</name>
</gene>
<name>A0A1M5AJC9_9BACT</name>
<dbReference type="OrthoDB" id="1116059at2"/>
<evidence type="ECO:0000313" key="2">
    <source>
        <dbReference type="Proteomes" id="UP000184164"/>
    </source>
</evidence>
<keyword evidence="2" id="KW-1185">Reference proteome</keyword>
<evidence type="ECO:0000313" key="1">
    <source>
        <dbReference type="EMBL" id="SHF30420.1"/>
    </source>
</evidence>
<dbReference type="SUPFAM" id="SSF53795">
    <property type="entry name" value="PEP carboxykinase-like"/>
    <property type="match status" value="1"/>
</dbReference>
<evidence type="ECO:0008006" key="3">
    <source>
        <dbReference type="Google" id="ProtNLM"/>
    </source>
</evidence>